<dbReference type="PROSITE" id="PS00061">
    <property type="entry name" value="ADH_SHORT"/>
    <property type="match status" value="1"/>
</dbReference>
<dbReference type="GO" id="GO:0016020">
    <property type="term" value="C:membrane"/>
    <property type="evidence" value="ECO:0007669"/>
    <property type="project" value="TreeGrafter"/>
</dbReference>
<dbReference type="Gene3D" id="3.40.50.720">
    <property type="entry name" value="NAD(P)-binding Rossmann-like Domain"/>
    <property type="match status" value="1"/>
</dbReference>
<gene>
    <name evidence="4" type="ORF">H0I76_12370</name>
</gene>
<dbReference type="PRINTS" id="PR00081">
    <property type="entry name" value="GDHRDH"/>
</dbReference>
<dbReference type="SUPFAM" id="SSF51735">
    <property type="entry name" value="NAD(P)-binding Rossmann-fold domains"/>
    <property type="match status" value="1"/>
</dbReference>
<keyword evidence="2" id="KW-0560">Oxidoreductase</keyword>
<dbReference type="PRINTS" id="PR00080">
    <property type="entry name" value="SDRFAMILY"/>
</dbReference>
<dbReference type="PANTHER" id="PTHR44196">
    <property type="entry name" value="DEHYDROGENASE/REDUCTASE SDR FAMILY MEMBER 7B"/>
    <property type="match status" value="1"/>
</dbReference>
<dbReference type="Pfam" id="PF00106">
    <property type="entry name" value="adh_short"/>
    <property type="match status" value="1"/>
</dbReference>
<comment type="caution">
    <text evidence="4">The sequence shown here is derived from an EMBL/GenBank/DDBJ whole genome shotgun (WGS) entry which is preliminary data.</text>
</comment>
<evidence type="ECO:0000313" key="4">
    <source>
        <dbReference type="EMBL" id="MBK0399985.1"/>
    </source>
</evidence>
<dbReference type="PANTHER" id="PTHR44196:SF1">
    <property type="entry name" value="DEHYDROGENASE_REDUCTASE SDR FAMILY MEMBER 7B"/>
    <property type="match status" value="1"/>
</dbReference>
<protein>
    <submittedName>
        <fullName evidence="4">SDR family NAD(P)-dependent oxidoreductase</fullName>
    </submittedName>
</protein>
<reference evidence="4" key="1">
    <citation type="submission" date="2020-12" db="EMBL/GenBank/DDBJ databases">
        <title>Bacterial taxonomy.</title>
        <authorList>
            <person name="Pan X."/>
        </authorList>
    </citation>
    <scope>NUCLEOTIDE SEQUENCE</scope>
    <source>
        <strain evidence="4">M0105</strain>
    </source>
</reference>
<dbReference type="InterPro" id="IPR036291">
    <property type="entry name" value="NAD(P)-bd_dom_sf"/>
</dbReference>
<dbReference type="InterPro" id="IPR002347">
    <property type="entry name" value="SDR_fam"/>
</dbReference>
<sequence length="271" mass="27820">MSGKWRAIVLTGASGGIGRELAIAFAAPGVTMLLVGRDRARLDGAALAARERGAKVETAVLDVTDAEALAGRLAAFDAAHAVDLVVANAGVSAGRAPGGAIEPPGTMRRLVEINLMGAVNTVEPLIPAMVARGAGRIALVSSLAGLRPLPDMPAYSATKAALRAWGTSLRGALAPRGVGVSVISPGFVTTPMAQRHRGPKPFEMDAARAARIISRGLERGRPLITFPLPLAAMVWLGNRLPPVLSDLAIRAFGAEILPEGDEGDDGGRDGL</sequence>
<organism evidence="4 5">
    <name type="scientific">Thermohalobaculum xanthum</name>
    <dbReference type="NCBI Taxonomy" id="2753746"/>
    <lineage>
        <taxon>Bacteria</taxon>
        <taxon>Pseudomonadati</taxon>
        <taxon>Pseudomonadota</taxon>
        <taxon>Alphaproteobacteria</taxon>
        <taxon>Rhodobacterales</taxon>
        <taxon>Paracoccaceae</taxon>
        <taxon>Thermohalobaculum</taxon>
    </lineage>
</organism>
<dbReference type="AlphaFoldDB" id="A0A8J7M866"/>
<dbReference type="Proteomes" id="UP000655420">
    <property type="component" value="Unassembled WGS sequence"/>
</dbReference>
<comment type="similarity">
    <text evidence="1 3">Belongs to the short-chain dehydrogenases/reductases (SDR) family.</text>
</comment>
<name>A0A8J7M866_9RHOB</name>
<proteinExistence type="inferred from homology"/>
<keyword evidence="5" id="KW-1185">Reference proteome</keyword>
<dbReference type="InterPro" id="IPR020904">
    <property type="entry name" value="Sc_DH/Rdtase_CS"/>
</dbReference>
<dbReference type="RefSeq" id="WP_200610243.1">
    <property type="nucleotide sequence ID" value="NZ_JAEHHL010000007.1"/>
</dbReference>
<evidence type="ECO:0000256" key="2">
    <source>
        <dbReference type="ARBA" id="ARBA00023002"/>
    </source>
</evidence>
<accession>A0A8J7M866</accession>
<evidence type="ECO:0000256" key="3">
    <source>
        <dbReference type="RuleBase" id="RU000363"/>
    </source>
</evidence>
<dbReference type="GO" id="GO:0016491">
    <property type="term" value="F:oxidoreductase activity"/>
    <property type="evidence" value="ECO:0007669"/>
    <property type="project" value="UniProtKB-KW"/>
</dbReference>
<evidence type="ECO:0000256" key="1">
    <source>
        <dbReference type="ARBA" id="ARBA00006484"/>
    </source>
</evidence>
<evidence type="ECO:0000313" key="5">
    <source>
        <dbReference type="Proteomes" id="UP000655420"/>
    </source>
</evidence>
<dbReference type="EMBL" id="JAEHHL010000007">
    <property type="protein sequence ID" value="MBK0399985.1"/>
    <property type="molecule type" value="Genomic_DNA"/>
</dbReference>